<dbReference type="EMBL" id="DS989824">
    <property type="protein sequence ID" value="EFR01566.1"/>
    <property type="molecule type" value="Genomic_DNA"/>
</dbReference>
<gene>
    <name evidence="2" type="ORF">MGYG_04568</name>
</gene>
<keyword evidence="3" id="KW-1185">Reference proteome</keyword>
<organism evidence="3">
    <name type="scientific">Arthroderma gypseum (strain ATCC MYA-4604 / CBS 118893)</name>
    <name type="common">Microsporum gypseum</name>
    <dbReference type="NCBI Taxonomy" id="535722"/>
    <lineage>
        <taxon>Eukaryota</taxon>
        <taxon>Fungi</taxon>
        <taxon>Dikarya</taxon>
        <taxon>Ascomycota</taxon>
        <taxon>Pezizomycotina</taxon>
        <taxon>Eurotiomycetes</taxon>
        <taxon>Eurotiomycetidae</taxon>
        <taxon>Onygenales</taxon>
        <taxon>Arthrodermataceae</taxon>
        <taxon>Nannizzia</taxon>
    </lineage>
</organism>
<feature type="region of interest" description="Disordered" evidence="1">
    <location>
        <begin position="217"/>
        <end position="240"/>
    </location>
</feature>
<feature type="compositionally biased region" description="Low complexity" evidence="1">
    <location>
        <begin position="102"/>
        <end position="126"/>
    </location>
</feature>
<feature type="compositionally biased region" description="Polar residues" evidence="1">
    <location>
        <begin position="127"/>
        <end position="136"/>
    </location>
</feature>
<feature type="compositionally biased region" description="Basic and acidic residues" evidence="1">
    <location>
        <begin position="228"/>
        <end position="240"/>
    </location>
</feature>
<dbReference type="Proteomes" id="UP000002669">
    <property type="component" value="Unassembled WGS sequence"/>
</dbReference>
<dbReference type="InParanoid" id="E4UTS3"/>
<proteinExistence type="predicted"/>
<dbReference type="RefSeq" id="XP_003174396.1">
    <property type="nucleotide sequence ID" value="XM_003174348.1"/>
</dbReference>
<dbReference type="HOGENOM" id="CLU_044726_0_0_1"/>
<accession>E4UTS3</accession>
<feature type="compositionally biased region" description="Acidic residues" evidence="1">
    <location>
        <begin position="172"/>
        <end position="185"/>
    </location>
</feature>
<dbReference type="AlphaFoldDB" id="E4UTS3"/>
<name>E4UTS3_ARTGP</name>
<feature type="compositionally biased region" description="Polar residues" evidence="1">
    <location>
        <begin position="82"/>
        <end position="91"/>
    </location>
</feature>
<evidence type="ECO:0000256" key="1">
    <source>
        <dbReference type="SAM" id="MobiDB-lite"/>
    </source>
</evidence>
<dbReference type="GeneID" id="10029690"/>
<dbReference type="VEuPathDB" id="FungiDB:MGYG_04568"/>
<feature type="region of interest" description="Disordered" evidence="1">
    <location>
        <begin position="60"/>
        <end position="201"/>
    </location>
</feature>
<dbReference type="eggNOG" id="ENOG502RNIC">
    <property type="taxonomic scope" value="Eukaryota"/>
</dbReference>
<evidence type="ECO:0000313" key="2">
    <source>
        <dbReference type="EMBL" id="EFR01566.1"/>
    </source>
</evidence>
<protein>
    <submittedName>
        <fullName evidence="2">Uncharacterized protein</fullName>
    </submittedName>
</protein>
<reference evidence="3" key="1">
    <citation type="journal article" date="2012" name="MBio">
        <title>Comparative genome analysis of Trichophyton rubrum and related dermatophytes reveals candidate genes involved in infection.</title>
        <authorList>
            <person name="Martinez D.A."/>
            <person name="Oliver B.G."/>
            <person name="Graeser Y."/>
            <person name="Goldberg J.M."/>
            <person name="Li W."/>
            <person name="Martinez-Rossi N.M."/>
            <person name="Monod M."/>
            <person name="Shelest E."/>
            <person name="Barton R.C."/>
            <person name="Birch E."/>
            <person name="Brakhage A.A."/>
            <person name="Chen Z."/>
            <person name="Gurr S.J."/>
            <person name="Heiman D."/>
            <person name="Heitman J."/>
            <person name="Kosti I."/>
            <person name="Rossi A."/>
            <person name="Saif S."/>
            <person name="Samalova M."/>
            <person name="Saunders C.W."/>
            <person name="Shea T."/>
            <person name="Summerbell R.C."/>
            <person name="Xu J."/>
            <person name="Young S."/>
            <person name="Zeng Q."/>
            <person name="Birren B.W."/>
            <person name="Cuomo C.A."/>
            <person name="White T.C."/>
        </authorList>
    </citation>
    <scope>NUCLEOTIDE SEQUENCE [LARGE SCALE GENOMIC DNA]</scope>
    <source>
        <strain evidence="3">ATCC MYA-4604 / CBS 118893</strain>
    </source>
</reference>
<feature type="compositionally biased region" description="Acidic residues" evidence="1">
    <location>
        <begin position="69"/>
        <end position="81"/>
    </location>
</feature>
<sequence length="240" mass="26465">MFNISHTALRMARGFPGWAPFYPKGTQRVRETEDSESSSYSSENTNMAYGYLPDIGYCESTWTPQQTADSDDEEGDKEEDNGSVQSVNYSPSPGLEQPEFGPLSLSSLSLPHSPTYSSSLYSLSSSEASNGNNNNIDFKLEDEEENGDKDSIIYPSIETDDPTEPPTTQPEIDSDDTLTDPDGEDSASITGGSDDSVRRTNRPVNHQFFYLHHRVTKRTGTGSVVPEGSKRIKVEEPEVE</sequence>
<evidence type="ECO:0000313" key="3">
    <source>
        <dbReference type="Proteomes" id="UP000002669"/>
    </source>
</evidence>
<feature type="region of interest" description="Disordered" evidence="1">
    <location>
        <begin position="19"/>
        <end position="46"/>
    </location>
</feature>
<dbReference type="OrthoDB" id="4173923at2759"/>